<dbReference type="AlphaFoldDB" id="A0A8J4H8W9"/>
<gene>
    <name evidence="2" type="ORF">ENY07_04645</name>
</gene>
<feature type="region of interest" description="Disordered" evidence="1">
    <location>
        <begin position="49"/>
        <end position="125"/>
    </location>
</feature>
<proteinExistence type="predicted"/>
<feature type="compositionally biased region" description="Low complexity" evidence="1">
    <location>
        <begin position="49"/>
        <end position="66"/>
    </location>
</feature>
<name>A0A8J4H8W9_9PROT</name>
<sequence>MSAPALPDSAPEGPSPLEILLAVMRAKWAEGDADGAALLARAAAPYLHPRRAPQASPSARAKPAPQHLSDAELLREIQRLAPGSDGFAPGGDAQEKNPDLLDGLGASRAGSGGPAPGGASPGADR</sequence>
<comment type="caution">
    <text evidence="2">The sequence shown here is derived from an EMBL/GenBank/DDBJ whole genome shotgun (WGS) entry which is preliminary data.</text>
</comment>
<feature type="compositionally biased region" description="Low complexity" evidence="1">
    <location>
        <begin position="100"/>
        <end position="109"/>
    </location>
</feature>
<reference evidence="2" key="1">
    <citation type="journal article" date="2020" name="mSystems">
        <title>Genome- and Community-Level Interaction Insights into Carbon Utilization and Element Cycling Functions of Hydrothermarchaeota in Hydrothermal Sediment.</title>
        <authorList>
            <person name="Zhou Z."/>
            <person name="Liu Y."/>
            <person name="Xu W."/>
            <person name="Pan J."/>
            <person name="Luo Z.H."/>
            <person name="Li M."/>
        </authorList>
    </citation>
    <scope>NUCLEOTIDE SEQUENCE</scope>
    <source>
        <strain evidence="2">SpSt-997</strain>
    </source>
</reference>
<organism evidence="2">
    <name type="scientific">Acidicaldus sp</name>
    <dbReference type="NCBI Taxonomy" id="1872105"/>
    <lineage>
        <taxon>Bacteria</taxon>
        <taxon>Pseudomonadati</taxon>
        <taxon>Pseudomonadota</taxon>
        <taxon>Alphaproteobacteria</taxon>
        <taxon>Acetobacterales</taxon>
        <taxon>Acetobacteraceae</taxon>
        <taxon>Acidicaldus</taxon>
    </lineage>
</organism>
<protein>
    <submittedName>
        <fullName evidence="2">Uncharacterized protein</fullName>
    </submittedName>
</protein>
<feature type="compositionally biased region" description="Basic and acidic residues" evidence="1">
    <location>
        <begin position="69"/>
        <end position="78"/>
    </location>
</feature>
<evidence type="ECO:0000256" key="1">
    <source>
        <dbReference type="SAM" id="MobiDB-lite"/>
    </source>
</evidence>
<accession>A0A8J4H8W9</accession>
<dbReference type="EMBL" id="DTQM01000089">
    <property type="protein sequence ID" value="HGC42500.1"/>
    <property type="molecule type" value="Genomic_DNA"/>
</dbReference>
<evidence type="ECO:0000313" key="2">
    <source>
        <dbReference type="EMBL" id="HGC42500.1"/>
    </source>
</evidence>
<feature type="compositionally biased region" description="Gly residues" evidence="1">
    <location>
        <begin position="110"/>
        <end position="125"/>
    </location>
</feature>